<sequence>MRIVHQIRGTELVCDCAKLLRTNKYVLDNYLMEDITIEAAAEETAVFGLQFAGEALFAVMPIVLVTIGFYFGLEGTAFSFPIQLLQITTLRRALEVLYFFKNNIKRKAIALPETKVEKDPYHTILHSLPAKVPKSTHPKLSFIRPTFFTPQGSQKTLGSKKKLTPSLTIKCYHCCLAGMSYTSDILSTGLTVGISFEECSMDLVSGRPDF</sequence>
<evidence type="ECO:0000256" key="1">
    <source>
        <dbReference type="SAM" id="Phobius"/>
    </source>
</evidence>
<feature type="transmembrane region" description="Helical" evidence="1">
    <location>
        <begin position="55"/>
        <end position="73"/>
    </location>
</feature>
<accession>A0A433D178</accession>
<keyword evidence="1" id="KW-1133">Transmembrane helix</keyword>
<protein>
    <submittedName>
        <fullName evidence="2">Uncharacterized protein</fullName>
    </submittedName>
</protein>
<dbReference type="AlphaFoldDB" id="A0A433D178"/>
<keyword evidence="1" id="KW-0472">Membrane</keyword>
<gene>
    <name evidence="2" type="ORF">BC936DRAFT_149255</name>
</gene>
<proteinExistence type="predicted"/>
<evidence type="ECO:0000313" key="2">
    <source>
        <dbReference type="EMBL" id="RUP44587.1"/>
    </source>
</evidence>
<evidence type="ECO:0000313" key="3">
    <source>
        <dbReference type="Proteomes" id="UP000268093"/>
    </source>
</evidence>
<dbReference type="EMBL" id="RBNI01008672">
    <property type="protein sequence ID" value="RUP44587.1"/>
    <property type="molecule type" value="Genomic_DNA"/>
</dbReference>
<keyword evidence="1" id="KW-0812">Transmembrane</keyword>
<keyword evidence="3" id="KW-1185">Reference proteome</keyword>
<organism evidence="2 3">
    <name type="scientific">Jimgerdemannia flammicorona</name>
    <dbReference type="NCBI Taxonomy" id="994334"/>
    <lineage>
        <taxon>Eukaryota</taxon>
        <taxon>Fungi</taxon>
        <taxon>Fungi incertae sedis</taxon>
        <taxon>Mucoromycota</taxon>
        <taxon>Mucoromycotina</taxon>
        <taxon>Endogonomycetes</taxon>
        <taxon>Endogonales</taxon>
        <taxon>Endogonaceae</taxon>
        <taxon>Jimgerdemannia</taxon>
    </lineage>
</organism>
<name>A0A433D178_9FUNG</name>
<reference evidence="2 3" key="1">
    <citation type="journal article" date="2018" name="New Phytol.">
        <title>Phylogenomics of Endogonaceae and evolution of mycorrhizas within Mucoromycota.</title>
        <authorList>
            <person name="Chang Y."/>
            <person name="Desiro A."/>
            <person name="Na H."/>
            <person name="Sandor L."/>
            <person name="Lipzen A."/>
            <person name="Clum A."/>
            <person name="Barry K."/>
            <person name="Grigoriev I.V."/>
            <person name="Martin F.M."/>
            <person name="Stajich J.E."/>
            <person name="Smith M.E."/>
            <person name="Bonito G."/>
            <person name="Spatafora J.W."/>
        </authorList>
    </citation>
    <scope>NUCLEOTIDE SEQUENCE [LARGE SCALE GENOMIC DNA]</scope>
    <source>
        <strain evidence="2 3">GMNB39</strain>
    </source>
</reference>
<dbReference type="Proteomes" id="UP000268093">
    <property type="component" value="Unassembled WGS sequence"/>
</dbReference>
<dbReference type="OrthoDB" id="2387761at2759"/>
<comment type="caution">
    <text evidence="2">The sequence shown here is derived from an EMBL/GenBank/DDBJ whole genome shotgun (WGS) entry which is preliminary data.</text>
</comment>